<keyword evidence="1" id="KW-0677">Repeat</keyword>
<proteinExistence type="predicted"/>
<keyword evidence="5" id="KW-1185">Reference proteome</keyword>
<dbReference type="EMBL" id="BAABBO010000012">
    <property type="protein sequence ID" value="GAA3968928.1"/>
    <property type="molecule type" value="Genomic_DNA"/>
</dbReference>
<name>A0ABP7PPL8_9GAMM</name>
<evidence type="ECO:0008006" key="6">
    <source>
        <dbReference type="Google" id="ProtNLM"/>
    </source>
</evidence>
<dbReference type="Pfam" id="PF07719">
    <property type="entry name" value="TPR_2"/>
    <property type="match status" value="1"/>
</dbReference>
<dbReference type="InterPro" id="IPR019734">
    <property type="entry name" value="TPR_rpt"/>
</dbReference>
<dbReference type="SUPFAM" id="SSF48452">
    <property type="entry name" value="TPR-like"/>
    <property type="match status" value="1"/>
</dbReference>
<organism evidence="4 5">
    <name type="scientific">Allohahella marinimesophila</name>
    <dbReference type="NCBI Taxonomy" id="1054972"/>
    <lineage>
        <taxon>Bacteria</taxon>
        <taxon>Pseudomonadati</taxon>
        <taxon>Pseudomonadota</taxon>
        <taxon>Gammaproteobacteria</taxon>
        <taxon>Oceanospirillales</taxon>
        <taxon>Hahellaceae</taxon>
        <taxon>Allohahella</taxon>
    </lineage>
</organism>
<comment type="caution">
    <text evidence="4">The sequence shown here is derived from an EMBL/GenBank/DDBJ whole genome shotgun (WGS) entry which is preliminary data.</text>
</comment>
<dbReference type="Proteomes" id="UP001501337">
    <property type="component" value="Unassembled WGS sequence"/>
</dbReference>
<dbReference type="Gene3D" id="1.25.40.10">
    <property type="entry name" value="Tetratricopeptide repeat domain"/>
    <property type="match status" value="1"/>
</dbReference>
<dbReference type="InterPro" id="IPR011990">
    <property type="entry name" value="TPR-like_helical_dom_sf"/>
</dbReference>
<dbReference type="PROSITE" id="PS50005">
    <property type="entry name" value="TPR"/>
    <property type="match status" value="1"/>
</dbReference>
<reference evidence="5" key="1">
    <citation type="journal article" date="2019" name="Int. J. Syst. Evol. Microbiol.">
        <title>The Global Catalogue of Microorganisms (GCM) 10K type strain sequencing project: providing services to taxonomists for standard genome sequencing and annotation.</title>
        <authorList>
            <consortium name="The Broad Institute Genomics Platform"/>
            <consortium name="The Broad Institute Genome Sequencing Center for Infectious Disease"/>
            <person name="Wu L."/>
            <person name="Ma J."/>
        </authorList>
    </citation>
    <scope>NUCLEOTIDE SEQUENCE [LARGE SCALE GENOMIC DNA]</scope>
    <source>
        <strain evidence="5">JCM 17555</strain>
    </source>
</reference>
<evidence type="ECO:0000256" key="2">
    <source>
        <dbReference type="ARBA" id="ARBA00022803"/>
    </source>
</evidence>
<feature type="repeat" description="TPR" evidence="3">
    <location>
        <begin position="84"/>
        <end position="117"/>
    </location>
</feature>
<evidence type="ECO:0000313" key="4">
    <source>
        <dbReference type="EMBL" id="GAA3968928.1"/>
    </source>
</evidence>
<evidence type="ECO:0000256" key="3">
    <source>
        <dbReference type="PROSITE-ProRule" id="PRU00339"/>
    </source>
</evidence>
<dbReference type="RefSeq" id="WP_344807498.1">
    <property type="nucleotide sequence ID" value="NZ_BAABBO010000012.1"/>
</dbReference>
<evidence type="ECO:0000256" key="1">
    <source>
        <dbReference type="ARBA" id="ARBA00022737"/>
    </source>
</evidence>
<accession>A0ABP7PPL8</accession>
<dbReference type="SMART" id="SM00028">
    <property type="entry name" value="TPR"/>
    <property type="match status" value="1"/>
</dbReference>
<dbReference type="InterPro" id="IPR013105">
    <property type="entry name" value="TPR_2"/>
</dbReference>
<gene>
    <name evidence="4" type="ORF">GCM10022278_28360</name>
</gene>
<keyword evidence="2 3" id="KW-0802">TPR repeat</keyword>
<evidence type="ECO:0000313" key="5">
    <source>
        <dbReference type="Proteomes" id="UP001501337"/>
    </source>
</evidence>
<sequence length="164" mass="18619">MHSNFLTWPLLKLSPVRSSLRIIILCIIVSIISACSHLQLPTLGSEQITSSERVNEADKLYYQGLYSEARSAYLSITRDYPEFSYGWFKLANTSSRIGQPEEAVLYYKRAISLDEGDQRYWHNLSLAYLQLARQTARTAVSRNLTAVNTDLLQLISQIDAAGER</sequence>
<protein>
    <recommendedName>
        <fullName evidence="6">Tetratricopeptide repeat protein</fullName>
    </recommendedName>
</protein>